<evidence type="ECO:0000256" key="7">
    <source>
        <dbReference type="SAM" id="Phobius"/>
    </source>
</evidence>
<reference evidence="9" key="1">
    <citation type="submission" date="2018-03" db="EMBL/GenBank/DDBJ databases">
        <authorList>
            <person name="Guldener U."/>
        </authorList>
    </citation>
    <scope>NUCLEOTIDE SEQUENCE</scope>
</reference>
<evidence type="ECO:0000256" key="1">
    <source>
        <dbReference type="ARBA" id="ARBA00004141"/>
    </source>
</evidence>
<feature type="region of interest" description="Disordered" evidence="6">
    <location>
        <begin position="333"/>
        <end position="358"/>
    </location>
</feature>
<feature type="transmembrane region" description="Helical" evidence="7">
    <location>
        <begin position="171"/>
        <end position="199"/>
    </location>
</feature>
<dbReference type="EMBL" id="ONZP01000251">
    <property type="protein sequence ID" value="SPJ79030.1"/>
    <property type="molecule type" value="Genomic_DNA"/>
</dbReference>
<keyword evidence="3 7" id="KW-1133">Transmembrane helix</keyword>
<comment type="similarity">
    <text evidence="5">Belongs to the SAT4 family.</text>
</comment>
<comment type="subcellular location">
    <subcellularLocation>
        <location evidence="1">Membrane</location>
        <topology evidence="1">Multi-pass membrane protein</topology>
    </subcellularLocation>
</comment>
<gene>
    <name evidence="9" type="ORF">FTOL_07421</name>
</gene>
<dbReference type="AlphaFoldDB" id="A0AAE8SJE8"/>
<dbReference type="Pfam" id="PF20684">
    <property type="entry name" value="Fung_rhodopsin"/>
    <property type="match status" value="1"/>
</dbReference>
<name>A0AAE8SJE8_9HYPO</name>
<evidence type="ECO:0000256" key="2">
    <source>
        <dbReference type="ARBA" id="ARBA00022692"/>
    </source>
</evidence>
<organism evidence="9 10">
    <name type="scientific">Fusarium torulosum</name>
    <dbReference type="NCBI Taxonomy" id="33205"/>
    <lineage>
        <taxon>Eukaryota</taxon>
        <taxon>Fungi</taxon>
        <taxon>Dikarya</taxon>
        <taxon>Ascomycota</taxon>
        <taxon>Pezizomycotina</taxon>
        <taxon>Sordariomycetes</taxon>
        <taxon>Hypocreomycetidae</taxon>
        <taxon>Hypocreales</taxon>
        <taxon>Nectriaceae</taxon>
        <taxon>Fusarium</taxon>
    </lineage>
</organism>
<feature type="transmembrane region" description="Helical" evidence="7">
    <location>
        <begin position="95"/>
        <end position="119"/>
    </location>
</feature>
<feature type="transmembrane region" description="Helical" evidence="7">
    <location>
        <begin position="131"/>
        <end position="151"/>
    </location>
</feature>
<evidence type="ECO:0000256" key="5">
    <source>
        <dbReference type="ARBA" id="ARBA00038359"/>
    </source>
</evidence>
<dbReference type="Proteomes" id="UP001187734">
    <property type="component" value="Unassembled WGS sequence"/>
</dbReference>
<evidence type="ECO:0000313" key="10">
    <source>
        <dbReference type="Proteomes" id="UP001187734"/>
    </source>
</evidence>
<feature type="domain" description="Rhodopsin" evidence="8">
    <location>
        <begin position="37"/>
        <end position="270"/>
    </location>
</feature>
<protein>
    <recommendedName>
        <fullName evidence="8">Rhodopsin domain-containing protein</fullName>
    </recommendedName>
</protein>
<keyword evidence="10" id="KW-1185">Reference proteome</keyword>
<accession>A0AAE8SJE8</accession>
<keyword evidence="4 7" id="KW-0472">Membrane</keyword>
<sequence>MSTVVPPNPLPPDENVGPVLLGVSGACLALVAITTGIRIWVRLGLRSLGWDDFTIVVASLLGIARFGVQAAQVRIGNGRHRWYIDAADYMNNNKLGWFAQILLFASICLLKISILLLLLRLKDSRNVKYSAWAIMAGLFFTNFGCIVILLAECTPTSAYWTGVGECWDPRIRIYSIYATIAFSIVTDLLCSLLPVFIIWRVKLPLKTKISMWALMSLGLIATGFGIARAASLGTMTADLSWLYAITAIWSNLELYLGIVAANLSLSRSMFAYFFRDGNTSKTSSYGGRAGTMSVSKNAVFPSSNGFRSAQRRLPSQGQDSEISLVQTSNKVPSTWYTDDNTNNETMRGVVANGRGDGQ</sequence>
<dbReference type="InterPro" id="IPR049326">
    <property type="entry name" value="Rhodopsin_dom_fungi"/>
</dbReference>
<evidence type="ECO:0000256" key="4">
    <source>
        <dbReference type="ARBA" id="ARBA00023136"/>
    </source>
</evidence>
<dbReference type="GO" id="GO:0016020">
    <property type="term" value="C:membrane"/>
    <property type="evidence" value="ECO:0007669"/>
    <property type="project" value="UniProtKB-SubCell"/>
</dbReference>
<evidence type="ECO:0000256" key="6">
    <source>
        <dbReference type="SAM" id="MobiDB-lite"/>
    </source>
</evidence>
<evidence type="ECO:0000256" key="3">
    <source>
        <dbReference type="ARBA" id="ARBA00022989"/>
    </source>
</evidence>
<feature type="transmembrane region" description="Helical" evidence="7">
    <location>
        <begin position="20"/>
        <end position="41"/>
    </location>
</feature>
<feature type="compositionally biased region" description="Polar residues" evidence="6">
    <location>
        <begin position="333"/>
        <end position="345"/>
    </location>
</feature>
<dbReference type="PANTHER" id="PTHR33048">
    <property type="entry name" value="PTH11-LIKE INTEGRAL MEMBRANE PROTEIN (AFU_ORTHOLOGUE AFUA_5G11245)"/>
    <property type="match status" value="1"/>
</dbReference>
<proteinExistence type="inferred from homology"/>
<comment type="caution">
    <text evidence="9">The sequence shown here is derived from an EMBL/GenBank/DDBJ whole genome shotgun (WGS) entry which is preliminary data.</text>
</comment>
<dbReference type="PANTHER" id="PTHR33048:SF96">
    <property type="entry name" value="INTEGRAL MEMBRANE PROTEIN"/>
    <property type="match status" value="1"/>
</dbReference>
<dbReference type="InterPro" id="IPR052337">
    <property type="entry name" value="SAT4-like"/>
</dbReference>
<keyword evidence="2 7" id="KW-0812">Transmembrane</keyword>
<evidence type="ECO:0000259" key="8">
    <source>
        <dbReference type="Pfam" id="PF20684"/>
    </source>
</evidence>
<feature type="transmembrane region" description="Helical" evidence="7">
    <location>
        <begin position="241"/>
        <end position="265"/>
    </location>
</feature>
<feature type="transmembrane region" description="Helical" evidence="7">
    <location>
        <begin position="211"/>
        <end position="229"/>
    </location>
</feature>
<feature type="transmembrane region" description="Helical" evidence="7">
    <location>
        <begin position="53"/>
        <end position="75"/>
    </location>
</feature>
<evidence type="ECO:0000313" key="9">
    <source>
        <dbReference type="EMBL" id="SPJ79030.1"/>
    </source>
</evidence>